<dbReference type="PROSITE" id="PS51257">
    <property type="entry name" value="PROKAR_LIPOPROTEIN"/>
    <property type="match status" value="1"/>
</dbReference>
<dbReference type="RefSeq" id="WP_119749510.1">
    <property type="nucleotide sequence ID" value="NZ_QVRA01000026.1"/>
</dbReference>
<proteinExistence type="predicted"/>
<protein>
    <submittedName>
        <fullName evidence="1">Uncharacterized protein</fullName>
    </submittedName>
</protein>
<name>A0A418YMV2_9SPHN</name>
<evidence type="ECO:0000313" key="1">
    <source>
        <dbReference type="EMBL" id="RJG52485.1"/>
    </source>
</evidence>
<dbReference type="AlphaFoldDB" id="A0A418YMV2"/>
<keyword evidence="2" id="KW-1185">Reference proteome</keyword>
<accession>A0A418YMV2</accession>
<organism evidence="1 2">
    <name type="scientific">Sphingobium terrigena</name>
    <dbReference type="NCBI Taxonomy" id="2304063"/>
    <lineage>
        <taxon>Bacteria</taxon>
        <taxon>Pseudomonadati</taxon>
        <taxon>Pseudomonadota</taxon>
        <taxon>Alphaproteobacteria</taxon>
        <taxon>Sphingomonadales</taxon>
        <taxon>Sphingomonadaceae</taxon>
        <taxon>Sphingobium</taxon>
    </lineage>
</organism>
<comment type="caution">
    <text evidence="1">The sequence shown here is derived from an EMBL/GenBank/DDBJ whole genome shotgun (WGS) entry which is preliminary data.</text>
</comment>
<dbReference type="Proteomes" id="UP000283469">
    <property type="component" value="Unassembled WGS sequence"/>
</dbReference>
<reference evidence="1 2" key="1">
    <citation type="submission" date="2018-08" db="EMBL/GenBank/DDBJ databases">
        <title>Sphingobium sp. EO9.</title>
        <authorList>
            <person name="Park Y."/>
            <person name="Kim K.H."/>
            <person name="Jeon C.O."/>
        </authorList>
    </citation>
    <scope>NUCLEOTIDE SEQUENCE [LARGE SCALE GENOMIC DNA]</scope>
    <source>
        <strain evidence="1 2">EO9</strain>
    </source>
</reference>
<gene>
    <name evidence="1" type="ORF">D0Z70_19960</name>
</gene>
<dbReference type="EMBL" id="QVRA01000026">
    <property type="protein sequence ID" value="RJG52485.1"/>
    <property type="molecule type" value="Genomic_DNA"/>
</dbReference>
<evidence type="ECO:0000313" key="2">
    <source>
        <dbReference type="Proteomes" id="UP000283469"/>
    </source>
</evidence>
<sequence>MKLRFLGVTALSATLVSGCTHLEVNRHGPDSTGSRSGYAYMLDFTQYQIELKRTLISCDADKVPEVKTEATITALLAPDGEQVYVIDPESMISAFKTSDISITYKDGRLVAFNASTVDKTGDVIASVAATAGKVVLLASGIPIPVSDKAGKAQMCKDDAVSNLALIEANKKPIKAATDALDEANAKLAVLTAQFATKPTEKLRTQIEARTKANAAAKKQLDAITKASSDAQAWLTDRRTATWPDDSSTFHAWSAYPLPIGTADKWFKGDAIRGVIARDQTKTWEDTGDDNKIHLIIEGERGAAYQLGMSPEAFRARYPELNPAVDVTECRKAAGSACGIRLAQLDNDLVNAVYYRSVRAPIALHLVRRGSYGSDKPSAGSSHPKAGLRYRVPAAGTFLICEANQECGDGSGSEPIAKVNGAIAQLGTVFNISFSSPAFASGSVSATFDDQGRLLTAGLKRDNAAALAAANAVGSTVDEAGKVVKAKKGAELAGITNATTLAKAKADLAKAEEGLTKTPQQLASEQLTALQTQQQIEAIQATLGPSQAKDLTNQVAVAKLQLDLAETQRKRAEDPHADQAAVKAQYDAQTGVTNARITSLEAEARMVEAERALAKAKAGS</sequence>